<dbReference type="Proteomes" id="UP000585474">
    <property type="component" value="Unassembled WGS sequence"/>
</dbReference>
<gene>
    <name evidence="1" type="ORF">Acr_19g0001370</name>
</gene>
<evidence type="ECO:0000313" key="2">
    <source>
        <dbReference type="Proteomes" id="UP000585474"/>
    </source>
</evidence>
<sequence>MDDISNPFRMYQTTGKEVRLINGNGCDVTKLYVVRSHSLNPYLHAFDMHTSFAPSLGSSQAKGLFNGRKMKRRKQNMKYKWYAVEGKVKASFKNGYSWFKRRCSQIIHGF</sequence>
<keyword evidence="2" id="KW-1185">Reference proteome</keyword>
<dbReference type="EMBL" id="BJWL01000019">
    <property type="protein sequence ID" value="GFZ07200.1"/>
    <property type="molecule type" value="Genomic_DNA"/>
</dbReference>
<dbReference type="OrthoDB" id="660385at2759"/>
<dbReference type="Pfam" id="PF12023">
    <property type="entry name" value="DUF3511"/>
    <property type="match status" value="1"/>
</dbReference>
<protein>
    <submittedName>
        <fullName evidence="1">Uncharacterized protein</fullName>
    </submittedName>
</protein>
<accession>A0A7J0G8S4</accession>
<dbReference type="PANTHER" id="PTHR33193">
    <property type="entry name" value="DOMAIN PROTEIN, PUTATIVE (DUF3511)-RELATED"/>
    <property type="match status" value="1"/>
</dbReference>
<dbReference type="PANTHER" id="PTHR33193:SF13">
    <property type="entry name" value="EXPRESSED PROTEIN"/>
    <property type="match status" value="1"/>
</dbReference>
<comment type="caution">
    <text evidence="1">The sequence shown here is derived from an EMBL/GenBank/DDBJ whole genome shotgun (WGS) entry which is preliminary data.</text>
</comment>
<organism evidence="1 2">
    <name type="scientific">Actinidia rufa</name>
    <dbReference type="NCBI Taxonomy" id="165716"/>
    <lineage>
        <taxon>Eukaryota</taxon>
        <taxon>Viridiplantae</taxon>
        <taxon>Streptophyta</taxon>
        <taxon>Embryophyta</taxon>
        <taxon>Tracheophyta</taxon>
        <taxon>Spermatophyta</taxon>
        <taxon>Magnoliopsida</taxon>
        <taxon>eudicotyledons</taxon>
        <taxon>Gunneridae</taxon>
        <taxon>Pentapetalae</taxon>
        <taxon>asterids</taxon>
        <taxon>Ericales</taxon>
        <taxon>Actinidiaceae</taxon>
        <taxon>Actinidia</taxon>
    </lineage>
</organism>
<proteinExistence type="predicted"/>
<name>A0A7J0G8S4_9ERIC</name>
<dbReference type="AlphaFoldDB" id="A0A7J0G8S4"/>
<evidence type="ECO:0000313" key="1">
    <source>
        <dbReference type="EMBL" id="GFZ07200.1"/>
    </source>
</evidence>
<reference evidence="1 2" key="1">
    <citation type="submission" date="2019-07" db="EMBL/GenBank/DDBJ databases">
        <title>De Novo Assembly of kiwifruit Actinidia rufa.</title>
        <authorList>
            <person name="Sugita-Konishi S."/>
            <person name="Sato K."/>
            <person name="Mori E."/>
            <person name="Abe Y."/>
            <person name="Kisaki G."/>
            <person name="Hamano K."/>
            <person name="Suezawa K."/>
            <person name="Otani M."/>
            <person name="Fukuda T."/>
            <person name="Manabe T."/>
            <person name="Gomi K."/>
            <person name="Tabuchi M."/>
            <person name="Akimitsu K."/>
            <person name="Kataoka I."/>
        </authorList>
    </citation>
    <scope>NUCLEOTIDE SEQUENCE [LARGE SCALE GENOMIC DNA]</scope>
    <source>
        <strain evidence="2">cv. Fuchu</strain>
    </source>
</reference>
<dbReference type="InterPro" id="IPR021899">
    <property type="entry name" value="DUF3511"/>
</dbReference>